<dbReference type="SUPFAM" id="SSF53756">
    <property type="entry name" value="UDP-Glycosyltransferase/glycogen phosphorylase"/>
    <property type="match status" value="1"/>
</dbReference>
<accession>M1NFK3</accession>
<dbReference type="PANTHER" id="PTHR45947:SF3">
    <property type="entry name" value="SULFOQUINOVOSYL TRANSFERASE SQD2"/>
    <property type="match status" value="1"/>
</dbReference>
<dbReference type="AlphaFoldDB" id="M1NFK3"/>
<evidence type="ECO:0000313" key="3">
    <source>
        <dbReference type="Proteomes" id="UP000011721"/>
    </source>
</evidence>
<dbReference type="RefSeq" id="WP_015404125.1">
    <property type="nucleotide sequence ID" value="NC_020304.1"/>
</dbReference>
<dbReference type="Pfam" id="PF00534">
    <property type="entry name" value="Glycos_transf_1"/>
    <property type="match status" value="1"/>
</dbReference>
<evidence type="ECO:0000313" key="2">
    <source>
        <dbReference type="EMBL" id="AGF78434.1"/>
    </source>
</evidence>
<organism evidence="2 3">
    <name type="scientific">Desulfocapsa sulfexigens (strain DSM 10523 / SB164P1)</name>
    <dbReference type="NCBI Taxonomy" id="1167006"/>
    <lineage>
        <taxon>Bacteria</taxon>
        <taxon>Pseudomonadati</taxon>
        <taxon>Thermodesulfobacteriota</taxon>
        <taxon>Desulfobulbia</taxon>
        <taxon>Desulfobulbales</taxon>
        <taxon>Desulfocapsaceae</taxon>
        <taxon>Desulfocapsa</taxon>
    </lineage>
</organism>
<evidence type="ECO:0000259" key="1">
    <source>
        <dbReference type="Pfam" id="PF00534"/>
    </source>
</evidence>
<dbReference type="PATRIC" id="fig|1167006.5.peg.2067"/>
<gene>
    <name evidence="2" type="ordered locus">UWK_01877</name>
</gene>
<protein>
    <submittedName>
        <fullName evidence="2">Glycosyltransferase</fullName>
    </submittedName>
</protein>
<dbReference type="InterPro" id="IPR050194">
    <property type="entry name" value="Glycosyltransferase_grp1"/>
</dbReference>
<keyword evidence="3" id="KW-1185">Reference proteome</keyword>
<proteinExistence type="predicted"/>
<name>M1NFK3_DESSD</name>
<dbReference type="Proteomes" id="UP000011721">
    <property type="component" value="Chromosome"/>
</dbReference>
<dbReference type="KEGG" id="dsf:UWK_01877"/>
<dbReference type="CDD" id="cd03801">
    <property type="entry name" value="GT4_PimA-like"/>
    <property type="match status" value="1"/>
</dbReference>
<sequence>MRICFYAPFKPLDHSNPSGDLIIATGLHDFLVAQGHQVLIASSLRTRWIYLNPIRFIKIFKERRDTSQRLRNFSPDLWLSYHCYYKAPDLLGPGLCKKFNIPYCIFQGIYSTKQRRRLKGKIGFYLNRHSLQQADQLFSNRKVDLENLQRIIPPEKLAYIKPGIFPESFCFDQTERKKMHRAWQIDEEPVILTAAMFRPDVKTEGLAWMIKSLAKLVKKSVPFKLIIAGDGSERETLIKLANQHLPDRVIFTGRIARENMYRFYSGGDLFAFPGIRESLGMVYLEAQSCGLPVVAFDNGGIPEIVDQNKTAFLTKPFDEDSFCLRIKLLLQDKRQRTIMGAAAAKHVRQNHDLHSNYLKFEHILMSHAETL</sequence>
<dbReference type="eggNOG" id="COG0438">
    <property type="taxonomic scope" value="Bacteria"/>
</dbReference>
<dbReference type="InterPro" id="IPR001296">
    <property type="entry name" value="Glyco_trans_1"/>
</dbReference>
<reference evidence="3" key="1">
    <citation type="journal article" date="2013" name="Stand. Genomic Sci.">
        <title>Complete genome sequence of Desulfocapsa sulfexigens, a marine deltaproteobacterium specialized in disproportionating inorganic sulfur compounds.</title>
        <authorList>
            <person name="Finster K.W."/>
            <person name="Kjeldsen K.U."/>
            <person name="Kube M."/>
            <person name="Reinhardt R."/>
            <person name="Mussmann M."/>
            <person name="Amann R."/>
            <person name="Schreiber L."/>
        </authorList>
    </citation>
    <scope>NUCLEOTIDE SEQUENCE [LARGE SCALE GENOMIC DNA]</scope>
    <source>
        <strain evidence="3">DSM 10523 / SB164P1</strain>
    </source>
</reference>
<dbReference type="HOGENOM" id="CLU_009583_45_0_7"/>
<dbReference type="PANTHER" id="PTHR45947">
    <property type="entry name" value="SULFOQUINOVOSYL TRANSFERASE SQD2"/>
    <property type="match status" value="1"/>
</dbReference>
<dbReference type="GO" id="GO:0016757">
    <property type="term" value="F:glycosyltransferase activity"/>
    <property type="evidence" value="ECO:0007669"/>
    <property type="project" value="InterPro"/>
</dbReference>
<dbReference type="EMBL" id="CP003985">
    <property type="protein sequence ID" value="AGF78434.1"/>
    <property type="molecule type" value="Genomic_DNA"/>
</dbReference>
<feature type="domain" description="Glycosyl transferase family 1" evidence="1">
    <location>
        <begin position="176"/>
        <end position="345"/>
    </location>
</feature>
<keyword evidence="2" id="KW-0808">Transferase</keyword>
<dbReference type="OrthoDB" id="5443996at2"/>
<dbReference type="STRING" id="1167006.UWK_01877"/>
<dbReference type="Gene3D" id="3.40.50.2000">
    <property type="entry name" value="Glycogen Phosphorylase B"/>
    <property type="match status" value="2"/>
</dbReference>